<dbReference type="RefSeq" id="WP_146843007.1">
    <property type="nucleotide sequence ID" value="NZ_BJWG01000008.1"/>
</dbReference>
<feature type="transmembrane region" description="Helical" evidence="1">
    <location>
        <begin position="51"/>
        <end position="71"/>
    </location>
</feature>
<evidence type="ECO:0000313" key="2">
    <source>
        <dbReference type="EMBL" id="GEL95365.1"/>
    </source>
</evidence>
<dbReference type="InterPro" id="IPR027417">
    <property type="entry name" value="P-loop_NTPase"/>
</dbReference>
<reference evidence="2 3" key="1">
    <citation type="submission" date="2019-07" db="EMBL/GenBank/DDBJ databases">
        <title>Whole genome shotgun sequence of Cellulomonas composti NBRC 100758.</title>
        <authorList>
            <person name="Hosoyama A."/>
            <person name="Uohara A."/>
            <person name="Ohji S."/>
            <person name="Ichikawa N."/>
        </authorList>
    </citation>
    <scope>NUCLEOTIDE SEQUENCE [LARGE SCALE GENOMIC DNA]</scope>
    <source>
        <strain evidence="2 3">NBRC 100758</strain>
    </source>
</reference>
<protein>
    <recommendedName>
        <fullName evidence="4">Terminase</fullName>
    </recommendedName>
</protein>
<comment type="caution">
    <text evidence="2">The sequence shown here is derived from an EMBL/GenBank/DDBJ whole genome shotgun (WGS) entry which is preliminary data.</text>
</comment>
<proteinExistence type="predicted"/>
<accession>A0A511JBJ8</accession>
<evidence type="ECO:0000313" key="3">
    <source>
        <dbReference type="Proteomes" id="UP000321720"/>
    </source>
</evidence>
<organism evidence="2 3">
    <name type="scientific">Cellulomonas composti</name>
    <dbReference type="NCBI Taxonomy" id="266130"/>
    <lineage>
        <taxon>Bacteria</taxon>
        <taxon>Bacillati</taxon>
        <taxon>Actinomycetota</taxon>
        <taxon>Actinomycetes</taxon>
        <taxon>Micrococcales</taxon>
        <taxon>Cellulomonadaceae</taxon>
        <taxon>Cellulomonas</taxon>
    </lineage>
</organism>
<dbReference type="Gene3D" id="3.40.50.300">
    <property type="entry name" value="P-loop containing nucleotide triphosphate hydrolases"/>
    <property type="match status" value="1"/>
</dbReference>
<keyword evidence="1" id="KW-1133">Transmembrane helix</keyword>
<keyword evidence="3" id="KW-1185">Reference proteome</keyword>
<keyword evidence="1" id="KW-0812">Transmembrane</keyword>
<dbReference type="AlphaFoldDB" id="A0A511JBJ8"/>
<evidence type="ECO:0008006" key="4">
    <source>
        <dbReference type="Google" id="ProtNLM"/>
    </source>
</evidence>
<keyword evidence="1" id="KW-0472">Membrane</keyword>
<dbReference type="EMBL" id="BJWG01000008">
    <property type="protein sequence ID" value="GEL95365.1"/>
    <property type="molecule type" value="Genomic_DNA"/>
</dbReference>
<sequence>MRDQCADLGLTFDRWQDGAGRLILAQRVGGKFAAGIGGVHLSWPRQVGKTYLIGAIVIALCLLRPGMLALWTAHHGKTINETFRAMQAMVKRAKIAPHVLRVTTGNGDEGIEFRNGSRILFGAREHGFGLGFTKVTLIVFDEAQRLKSRTIVDMVPTTNAATNPLVFYIGTPPRPEDNGDVFAARRKKALAVAEARAEGVEPRYNALYIELGADPSASRDEIDWNQLAKANPSYPHRVNREAIERMWEQFEDKGDFRREGYGIWDDEGAASVIPWPAWTACRKDRSKKYPMLGPVVLAVEASTDRQDSAIAVVGGRKGTDLPQVTLAAPSRDSDTGTLPAGRRLVARVVEIVAARQDVAAVVVDEKSPCAPMIDDLRDRLEPLGVELVTVSTAADLAEACAQCFDAIVDGALIHWGDARLDASVRGAVQQPMGDAWKWSRRKGGAQVAPLIAVTLGLWEWKRQNASDYDVMDSIG</sequence>
<dbReference type="OrthoDB" id="3188010at2"/>
<gene>
    <name evidence="2" type="ORF">CCO02nite_20230</name>
</gene>
<name>A0A511JBJ8_9CELL</name>
<dbReference type="Proteomes" id="UP000321720">
    <property type="component" value="Unassembled WGS sequence"/>
</dbReference>
<evidence type="ECO:0000256" key="1">
    <source>
        <dbReference type="SAM" id="Phobius"/>
    </source>
</evidence>